<dbReference type="InterPro" id="IPR002110">
    <property type="entry name" value="Ankyrin_rpt"/>
</dbReference>
<dbReference type="EMBL" id="UYYG01000013">
    <property type="protein sequence ID" value="VDN51128.1"/>
    <property type="molecule type" value="Genomic_DNA"/>
</dbReference>
<dbReference type="AlphaFoldDB" id="A0A158Q511"/>
<evidence type="ECO:0000256" key="3">
    <source>
        <dbReference type="ARBA" id="ARBA00022527"/>
    </source>
</evidence>
<evidence type="ECO:0000256" key="10">
    <source>
        <dbReference type="ARBA" id="ARBA00047899"/>
    </source>
</evidence>
<sequence length="2117" mass="236271">MSSELKCPFQIDVYCSGGRTPLMVAAANGNIAIVKLLLDHGADVNLPCGLTDADISSLDGARCIGSGALNEACRIGSLPLVQLLLQRGAIDHDNIALSTAVKYQQDALIRLFLVRLAFPDPDYRVNKGIDFGQVSLNRNLFPSTVFPTTSCMLNWHNASLSTVITDWLIAACLQLNQRLKTSRLATAALTRIDISSNKLEKLSASLFQLPSLRSLNASNNIISEIITPNDNWIAPLLENLSLERNQISCVPDAIFSSHLPNLSSLDVSFNKLSFLPETLWMAPKLHELNVSNNLLINLPVVTAPLSRPVSHLSASGILDNQQPDNNASTDDSISIGGRIDDSNITFHELKRHNVWQANISLARSDDSDIEANSTKSSSTLASLNIANNNANYYANNVFQLKILPSSLACCCPRLARLNISNNKLTSLGPVECFPAQLRHLDASSNNLLIAFEAAHPLNLVCHTNSGSAFNTLQQIRHYSPNRNPRSRSKSVVRSQRSLSVARTEVMNDVHINACGHKQHTRLESLRTLQLSKNQLSEVPLFISQARINAAKKKARENRRDPIQLRQNLLFPSLTSFDISDNCIKIVPAAICCLSALSTLNLSGNVGIEVLPSELGLLGKLWHLNLKGCALRDPIKSLVQAENYKTVDLIAYLKSILEDSRRYNRLKLMIVGVQGIGKTSLLQQIRLEGTVNKRGPSNDNWSKRMGNNSSNNDRTSKGVNISTVGVDIAEWTFEPKKSKGEQSLGPVTFRTWDFGGQREYYATHQYFLSRRSIYLVVWKITDGEAAVPDIHQWLVNIQARAPNSPVIVVGTHVDQVLSNIDRFPTKYLQNLDAQIRGFDRFVLVADADKKGIPRVVDTIFVSSKTKYNIRALCNLMYRTAFDIRTTGGKERLLDQKVPASYLAFEKIAVELGDERRSSGLEPVMKSHDFYSAVQKKMLKNYGRRFRDDIEFNHACSFLHENGVILHYEDVTLRELFFLDPQWLCDLLAHVITIREINPFAKNGLMKIDDLQILFKSLKTIDSTINLRAHIISLLHKFEVALTWQSRSLLIPSLLPDEYQLRAGYPGSRILISTKINSWQLNFFTCNASPYAFPKKNLQLKPLFYQRSLDDSSESYNQSQKIDIGMSNPKKTTGGKMNNDDSPSKYVINPFLLKKETVRRVYMMAYIPSGFWSRLITRILGNDQITSCIEHLFSVEHLPSGSFLDSLKRICDENFQPEWLLWQTGIEIIAFGQSFFTVRQFLPLANVSDIHYELVEWYVTGEDGQWRTLNANTSSLIEIILPSFRINIVKGTQEYVIRCNRIIVTRFLALVVDLIDTLLEDWYPSLGTRFVHTSEGRLLVNRLIPCPICGDLSNNNVKIDSNGEIEENISKRSSQCSRSQTIGDLSGATRVPRQSLYAFTIEECILCAHNGTNLSCPNHSLLSVSCIAPDTAFLDLNADYIIPSETIKRGKMIGRGAFGFVFKATIKKPDHSFHDVALKMLEPVEPGMGARATSIAAFKAAKTKWQRDPLQNACRAYCTCRQELNVLASVQHANITSLIGICSRPLALIVELAPLGALSQLLNNYKRSGARLHLNVIQDTASQVAKALEYLHEHHIIYRDLKCENVFSWRFPPPFSSITDVLVKLGDYGISRCSFPSGGAKGFGGTEGFMAPEIMRYNGEQEYTEKVDCFSFAMFLYELISLKLPFDGQEQVKEYILDGGRPKLTPSELLFPCNVLDVMVVCWAAQPVDRPSASQIVSMTTAPEFTHLLDVISLNDSDSAVHSTLSFPTLDENELNQGFEDSIEGEIWLSRSDGSVTVLGCNQYGWLDSKSISVGVDGSIITAMCMVSDSIWMSESTGLIRIYWCVYWQIWVGHCDSSISIYYISSDYELNFSSTVRHEEGQSEASTSSTVSYLLTSSTDQSLVWSAIIPGSKVYQWSIIDRKVRYRLDARKILPSSESISTLDIEADQDGHVTVLSLLDKSDGAQLFIGTSKGVVIVAQAIQMRPLAAFRPYLYDVHSIIALDNSTAVLELLKPRRDTSLTSTSGVGARSAGGLSSNSAGGDFLETVNWMKDRVSETVNRFRNISSEYPSNFGSYIITIGNGYRCLIDRFTDRKHQGSSPPRRESHCAIIWRTDDWIS</sequence>
<dbReference type="GO" id="GO:0005524">
    <property type="term" value="F:ATP binding"/>
    <property type="evidence" value="ECO:0007669"/>
    <property type="project" value="UniProtKB-UniRule"/>
</dbReference>
<dbReference type="InterPro" id="IPR017441">
    <property type="entry name" value="Protein_kinase_ATP_BS"/>
</dbReference>
<dbReference type="PANTHER" id="PTHR48056">
    <property type="entry name" value="LRR RECEPTOR-LIKE SERINE/THREONINE-PROTEIN KINASE-RELATED"/>
    <property type="match status" value="1"/>
</dbReference>
<evidence type="ECO:0000313" key="17">
    <source>
        <dbReference type="EMBL" id="VDN51128.1"/>
    </source>
</evidence>
<dbReference type="FunFam" id="1.10.510.10:FF:001242">
    <property type="entry name" value="Leucine-rich repeat serine/threonine-protein kinase 1"/>
    <property type="match status" value="1"/>
</dbReference>
<keyword evidence="8" id="KW-0418">Kinase</keyword>
<dbReference type="Proteomes" id="UP000274756">
    <property type="component" value="Unassembled WGS sequence"/>
</dbReference>
<feature type="region of interest" description="Disordered" evidence="14">
    <location>
        <begin position="692"/>
        <end position="716"/>
    </location>
</feature>
<dbReference type="Gene3D" id="3.40.50.300">
    <property type="entry name" value="P-loop containing nucleotide triphosphate hydrolases"/>
    <property type="match status" value="1"/>
</dbReference>
<dbReference type="PROSITE" id="PS00107">
    <property type="entry name" value="PROTEIN_KINASE_ATP"/>
    <property type="match status" value="1"/>
</dbReference>
<dbReference type="InterPro" id="IPR011009">
    <property type="entry name" value="Kinase-like_dom_sf"/>
</dbReference>
<evidence type="ECO:0000256" key="7">
    <source>
        <dbReference type="ARBA" id="ARBA00022741"/>
    </source>
</evidence>
<dbReference type="Pfam" id="PF00023">
    <property type="entry name" value="Ank"/>
    <property type="match status" value="1"/>
</dbReference>
<evidence type="ECO:0000313" key="19">
    <source>
        <dbReference type="Proteomes" id="UP000274756"/>
    </source>
</evidence>
<dbReference type="InterPro" id="IPR003591">
    <property type="entry name" value="Leu-rich_rpt_typical-subtyp"/>
</dbReference>
<evidence type="ECO:0000256" key="6">
    <source>
        <dbReference type="ARBA" id="ARBA00022737"/>
    </source>
</evidence>
<dbReference type="OrthoDB" id="10252328at2759"/>
<dbReference type="PROSITE" id="PS51450">
    <property type="entry name" value="LRR"/>
    <property type="match status" value="2"/>
</dbReference>
<dbReference type="Pfam" id="PF00069">
    <property type="entry name" value="Pkinase"/>
    <property type="match status" value="1"/>
</dbReference>
<dbReference type="InterPro" id="IPR027417">
    <property type="entry name" value="P-loop_NTPase"/>
</dbReference>
<keyword evidence="9 13" id="KW-0067">ATP-binding</keyword>
<keyword evidence="6" id="KW-0677">Repeat</keyword>
<dbReference type="Gene3D" id="3.80.10.10">
    <property type="entry name" value="Ribonuclease Inhibitor"/>
    <property type="match status" value="3"/>
</dbReference>
<dbReference type="PROSITE" id="PS50297">
    <property type="entry name" value="ANK_REP_REGION"/>
    <property type="match status" value="1"/>
</dbReference>
<feature type="domain" description="Roc" evidence="16">
    <location>
        <begin position="658"/>
        <end position="882"/>
    </location>
</feature>
<protein>
    <recommendedName>
        <fullName evidence="2">non-specific serine/threonine protein kinase</fullName>
        <ecNumber evidence="2">2.7.11.1</ecNumber>
    </recommendedName>
</protein>
<evidence type="ECO:0000256" key="2">
    <source>
        <dbReference type="ARBA" id="ARBA00012513"/>
    </source>
</evidence>
<dbReference type="Gene3D" id="1.10.510.10">
    <property type="entry name" value="Transferase(Phosphotransferase) domain 1"/>
    <property type="match status" value="1"/>
</dbReference>
<dbReference type="Gene3D" id="1.25.40.20">
    <property type="entry name" value="Ankyrin repeat-containing domain"/>
    <property type="match status" value="1"/>
</dbReference>
<organism evidence="18 20">
    <name type="scientific">Dracunculus medinensis</name>
    <name type="common">Guinea worm</name>
    <dbReference type="NCBI Taxonomy" id="318479"/>
    <lineage>
        <taxon>Eukaryota</taxon>
        <taxon>Metazoa</taxon>
        <taxon>Ecdysozoa</taxon>
        <taxon>Nematoda</taxon>
        <taxon>Chromadorea</taxon>
        <taxon>Rhabditida</taxon>
        <taxon>Spirurina</taxon>
        <taxon>Dracunculoidea</taxon>
        <taxon>Dracunculidae</taxon>
        <taxon>Dracunculus</taxon>
    </lineage>
</organism>
<dbReference type="WBParaSite" id="DME_0000620401-mRNA-1">
    <property type="protein sequence ID" value="DME_0000620401-mRNA-1"/>
    <property type="gene ID" value="DME_0000620401"/>
</dbReference>
<feature type="compositionally biased region" description="Polar residues" evidence="14">
    <location>
        <begin position="694"/>
        <end position="716"/>
    </location>
</feature>
<keyword evidence="5" id="KW-0808">Transferase</keyword>
<dbReference type="PROSITE" id="PS50088">
    <property type="entry name" value="ANK_REPEAT"/>
    <property type="match status" value="1"/>
</dbReference>
<dbReference type="PANTHER" id="PTHR48056:SF81">
    <property type="entry name" value="RECEPTOR PROTEIN-TYROSINE KINASE CEPR1"/>
    <property type="match status" value="1"/>
</dbReference>
<dbReference type="Pfam" id="PF08477">
    <property type="entry name" value="Roc"/>
    <property type="match status" value="1"/>
</dbReference>
<dbReference type="SMART" id="SM00369">
    <property type="entry name" value="LRR_TYP"/>
    <property type="match status" value="7"/>
</dbReference>
<accession>A0A158Q511</accession>
<dbReference type="EC" id="2.7.11.1" evidence="2"/>
<keyword evidence="12" id="KW-0040">ANK repeat</keyword>
<dbReference type="InterPro" id="IPR032171">
    <property type="entry name" value="COR-A"/>
</dbReference>
<dbReference type="PRINTS" id="PR00449">
    <property type="entry name" value="RASTRNSFRMNG"/>
</dbReference>
<dbReference type="InterPro" id="IPR000719">
    <property type="entry name" value="Prot_kinase_dom"/>
</dbReference>
<dbReference type="Gene3D" id="3.30.200.20">
    <property type="entry name" value="Phosphorylase Kinase, domain 1"/>
    <property type="match status" value="1"/>
</dbReference>
<evidence type="ECO:0000256" key="12">
    <source>
        <dbReference type="PROSITE-ProRule" id="PRU00023"/>
    </source>
</evidence>
<dbReference type="SUPFAM" id="SSF52540">
    <property type="entry name" value="P-loop containing nucleoside triphosphate hydrolases"/>
    <property type="match status" value="1"/>
</dbReference>
<dbReference type="SUPFAM" id="SSF48403">
    <property type="entry name" value="Ankyrin repeat"/>
    <property type="match status" value="1"/>
</dbReference>
<proteinExistence type="predicted"/>
<comment type="cofactor">
    <cofactor evidence="1">
        <name>Mg(2+)</name>
        <dbReference type="ChEBI" id="CHEBI:18420"/>
    </cofactor>
</comment>
<evidence type="ECO:0000256" key="13">
    <source>
        <dbReference type="PROSITE-ProRule" id="PRU10141"/>
    </source>
</evidence>
<evidence type="ECO:0000259" key="15">
    <source>
        <dbReference type="PROSITE" id="PS50011"/>
    </source>
</evidence>
<dbReference type="SUPFAM" id="SSF52058">
    <property type="entry name" value="L domain-like"/>
    <property type="match status" value="1"/>
</dbReference>
<dbReference type="PROSITE" id="PS50011">
    <property type="entry name" value="PROTEIN_KINASE_DOM"/>
    <property type="match status" value="1"/>
</dbReference>
<dbReference type="InterPro" id="IPR001611">
    <property type="entry name" value="Leu-rich_rpt"/>
</dbReference>
<evidence type="ECO:0000313" key="18">
    <source>
        <dbReference type="Proteomes" id="UP000038040"/>
    </source>
</evidence>
<keyword evidence="19" id="KW-1185">Reference proteome</keyword>
<evidence type="ECO:0000256" key="8">
    <source>
        <dbReference type="ARBA" id="ARBA00022777"/>
    </source>
</evidence>
<dbReference type="SUPFAM" id="SSF56112">
    <property type="entry name" value="Protein kinase-like (PK-like)"/>
    <property type="match status" value="1"/>
</dbReference>
<feature type="repeat" description="ANK" evidence="12">
    <location>
        <begin position="17"/>
        <end position="49"/>
    </location>
</feature>
<dbReference type="Gene3D" id="3.30.70.1390">
    <property type="entry name" value="ROC domain from the Parkinson's disease-associated leucine-rich repeat kinase 2"/>
    <property type="match status" value="1"/>
</dbReference>
<gene>
    <name evidence="17" type="ORF">DME_LOCUS1101</name>
</gene>
<dbReference type="SMART" id="SM00364">
    <property type="entry name" value="LRR_BAC"/>
    <property type="match status" value="7"/>
</dbReference>
<name>A0A158Q511_DRAME</name>
<comment type="catalytic activity">
    <reaction evidence="10">
        <text>L-threonyl-[protein] + ATP = O-phospho-L-threonyl-[protein] + ADP + H(+)</text>
        <dbReference type="Rhea" id="RHEA:46608"/>
        <dbReference type="Rhea" id="RHEA-COMP:11060"/>
        <dbReference type="Rhea" id="RHEA-COMP:11605"/>
        <dbReference type="ChEBI" id="CHEBI:15378"/>
        <dbReference type="ChEBI" id="CHEBI:30013"/>
        <dbReference type="ChEBI" id="CHEBI:30616"/>
        <dbReference type="ChEBI" id="CHEBI:61977"/>
        <dbReference type="ChEBI" id="CHEBI:456216"/>
        <dbReference type="EC" id="2.7.11.1"/>
    </reaction>
</comment>
<evidence type="ECO:0000256" key="11">
    <source>
        <dbReference type="ARBA" id="ARBA00048679"/>
    </source>
</evidence>
<reference evidence="20" key="1">
    <citation type="submission" date="2016-04" db="UniProtKB">
        <authorList>
            <consortium name="WormBaseParasite"/>
        </authorList>
    </citation>
    <scope>IDENTIFICATION</scope>
</reference>
<dbReference type="GO" id="GO:0005525">
    <property type="term" value="F:GTP binding"/>
    <property type="evidence" value="ECO:0007669"/>
    <property type="project" value="UniProtKB-KW"/>
</dbReference>
<keyword evidence="7 13" id="KW-0547">Nucleotide-binding</keyword>
<dbReference type="InterPro" id="IPR032675">
    <property type="entry name" value="LRR_dom_sf"/>
</dbReference>
<feature type="domain" description="Protein kinase" evidence="15">
    <location>
        <begin position="1445"/>
        <end position="1743"/>
    </location>
</feature>
<evidence type="ECO:0000256" key="5">
    <source>
        <dbReference type="ARBA" id="ARBA00022679"/>
    </source>
</evidence>
<dbReference type="GO" id="GO:0009966">
    <property type="term" value="P:regulation of signal transduction"/>
    <property type="evidence" value="ECO:0007669"/>
    <property type="project" value="UniProtKB-ARBA"/>
</dbReference>
<feature type="binding site" evidence="13">
    <location>
        <position position="1477"/>
    </location>
    <ligand>
        <name>ATP</name>
        <dbReference type="ChEBI" id="CHEBI:30616"/>
    </ligand>
</feature>
<evidence type="ECO:0000313" key="20">
    <source>
        <dbReference type="WBParaSite" id="DME_0000620401-mRNA-1"/>
    </source>
</evidence>
<evidence type="ECO:0000256" key="1">
    <source>
        <dbReference type="ARBA" id="ARBA00001946"/>
    </source>
</evidence>
<dbReference type="Pfam" id="PF13855">
    <property type="entry name" value="LRR_8"/>
    <property type="match status" value="1"/>
</dbReference>
<dbReference type="Pfam" id="PF16095">
    <property type="entry name" value="COR-A"/>
    <property type="match status" value="1"/>
</dbReference>
<keyword evidence="4" id="KW-0433">Leucine-rich repeat</keyword>
<dbReference type="PROSITE" id="PS51424">
    <property type="entry name" value="ROC"/>
    <property type="match status" value="1"/>
</dbReference>
<dbReference type="Proteomes" id="UP000038040">
    <property type="component" value="Unplaced"/>
</dbReference>
<dbReference type="STRING" id="318479.A0A158Q511"/>
<evidence type="ECO:0000259" key="16">
    <source>
        <dbReference type="PROSITE" id="PS51424"/>
    </source>
</evidence>
<keyword evidence="3" id="KW-0723">Serine/threonine-protein kinase</keyword>
<dbReference type="InterPro" id="IPR050647">
    <property type="entry name" value="Plant_LRR-RLKs"/>
</dbReference>
<dbReference type="InterPro" id="IPR020859">
    <property type="entry name" value="ROC"/>
</dbReference>
<dbReference type="GO" id="GO:0004674">
    <property type="term" value="F:protein serine/threonine kinase activity"/>
    <property type="evidence" value="ECO:0007669"/>
    <property type="project" value="UniProtKB-KW"/>
</dbReference>
<comment type="catalytic activity">
    <reaction evidence="11">
        <text>L-seryl-[protein] + ATP = O-phospho-L-seryl-[protein] + ADP + H(+)</text>
        <dbReference type="Rhea" id="RHEA:17989"/>
        <dbReference type="Rhea" id="RHEA-COMP:9863"/>
        <dbReference type="Rhea" id="RHEA-COMP:11604"/>
        <dbReference type="ChEBI" id="CHEBI:15378"/>
        <dbReference type="ChEBI" id="CHEBI:29999"/>
        <dbReference type="ChEBI" id="CHEBI:30616"/>
        <dbReference type="ChEBI" id="CHEBI:83421"/>
        <dbReference type="ChEBI" id="CHEBI:456216"/>
        <dbReference type="EC" id="2.7.11.1"/>
    </reaction>
</comment>
<evidence type="ECO:0000256" key="4">
    <source>
        <dbReference type="ARBA" id="ARBA00022614"/>
    </source>
</evidence>
<evidence type="ECO:0000256" key="14">
    <source>
        <dbReference type="SAM" id="MobiDB-lite"/>
    </source>
</evidence>
<dbReference type="SMART" id="SM00248">
    <property type="entry name" value="ANK"/>
    <property type="match status" value="2"/>
</dbReference>
<reference evidence="17 19" key="2">
    <citation type="submission" date="2018-11" db="EMBL/GenBank/DDBJ databases">
        <authorList>
            <consortium name="Pathogen Informatics"/>
        </authorList>
    </citation>
    <scope>NUCLEOTIDE SEQUENCE [LARGE SCALE GENOMIC DNA]</scope>
</reference>
<evidence type="ECO:0000256" key="9">
    <source>
        <dbReference type="ARBA" id="ARBA00022840"/>
    </source>
</evidence>
<dbReference type="InterPro" id="IPR036770">
    <property type="entry name" value="Ankyrin_rpt-contain_sf"/>
</dbReference>
<dbReference type="SMART" id="SM00220">
    <property type="entry name" value="S_TKc"/>
    <property type="match status" value="1"/>
</dbReference>